<feature type="transmembrane region" description="Helical" evidence="2">
    <location>
        <begin position="70"/>
        <end position="89"/>
    </location>
</feature>
<reference evidence="3 4" key="1">
    <citation type="submission" date="2018-08" db="EMBL/GenBank/DDBJ databases">
        <title>A genome reference for cultivated species of the human gut microbiota.</title>
        <authorList>
            <person name="Zou Y."/>
            <person name="Xue W."/>
            <person name="Luo G."/>
        </authorList>
    </citation>
    <scope>NUCLEOTIDE SEQUENCE [LARGE SCALE GENOMIC DNA]</scope>
    <source>
        <strain evidence="3 4">AF36-11AT</strain>
    </source>
</reference>
<accession>A0A3E2TB13</accession>
<dbReference type="AlphaFoldDB" id="A0A3E2TB13"/>
<feature type="transmembrane region" description="Helical" evidence="2">
    <location>
        <begin position="138"/>
        <end position="157"/>
    </location>
</feature>
<evidence type="ECO:0000256" key="1">
    <source>
        <dbReference type="SAM" id="MobiDB-lite"/>
    </source>
</evidence>
<evidence type="ECO:0000313" key="3">
    <source>
        <dbReference type="EMBL" id="RGB71804.1"/>
    </source>
</evidence>
<evidence type="ECO:0000313" key="4">
    <source>
        <dbReference type="Proteomes" id="UP000261140"/>
    </source>
</evidence>
<dbReference type="EMBL" id="QVEQ01000003">
    <property type="protein sequence ID" value="RGB71804.1"/>
    <property type="molecule type" value="Genomic_DNA"/>
</dbReference>
<dbReference type="InterPro" id="IPR010540">
    <property type="entry name" value="CmpB_TMEM229"/>
</dbReference>
<keyword evidence="2" id="KW-0812">Transmembrane</keyword>
<dbReference type="Pfam" id="PF06541">
    <property type="entry name" value="ABC_trans_CmpB"/>
    <property type="match status" value="1"/>
</dbReference>
<comment type="caution">
    <text evidence="3">The sequence shown here is derived from an EMBL/GenBank/DDBJ whole genome shotgun (WGS) entry which is preliminary data.</text>
</comment>
<gene>
    <name evidence="3" type="ORF">DWZ89_04695</name>
</gene>
<evidence type="ECO:0008006" key="5">
    <source>
        <dbReference type="Google" id="ProtNLM"/>
    </source>
</evidence>
<feature type="region of interest" description="Disordered" evidence="1">
    <location>
        <begin position="1"/>
        <end position="27"/>
    </location>
</feature>
<name>A0A3E2TB13_9FIRM</name>
<feature type="transmembrane region" description="Helical" evidence="2">
    <location>
        <begin position="37"/>
        <end position="58"/>
    </location>
</feature>
<dbReference type="Proteomes" id="UP000261140">
    <property type="component" value="Unassembled WGS sequence"/>
</dbReference>
<organism evidence="3 4">
    <name type="scientific">Faecalibacterium prausnitzii</name>
    <dbReference type="NCBI Taxonomy" id="853"/>
    <lineage>
        <taxon>Bacteria</taxon>
        <taxon>Bacillati</taxon>
        <taxon>Bacillota</taxon>
        <taxon>Clostridia</taxon>
        <taxon>Eubacteriales</taxon>
        <taxon>Oscillospiraceae</taxon>
        <taxon>Faecalibacterium</taxon>
    </lineage>
</organism>
<keyword evidence="2" id="KW-1133">Transmembrane helix</keyword>
<feature type="transmembrane region" description="Helical" evidence="2">
    <location>
        <begin position="95"/>
        <end position="126"/>
    </location>
</feature>
<feature type="compositionally biased region" description="Polar residues" evidence="1">
    <location>
        <begin position="11"/>
        <end position="22"/>
    </location>
</feature>
<proteinExistence type="predicted"/>
<keyword evidence="2" id="KW-0472">Membrane</keyword>
<evidence type="ECO:0000256" key="2">
    <source>
        <dbReference type="SAM" id="Phobius"/>
    </source>
</evidence>
<sequence length="182" mass="20418">MRSSGPPAPRRQTSWPVSTTAHSSRRTLRPTWQRSSLVYRASKAAALFLTGGTAYALLETAWRGHTHWTMFVLGGFLFLILGELNEGLLEWDTPLILQGIIGSAIVTGAELATGMILNVCLGLGVWDYSGMPLNYKGQICLPFSILWIFVSIAAVVLDDWLRYWLFGEERPHYTLFRRGESR</sequence>
<protein>
    <recommendedName>
        <fullName evidence="5">ABC transporter permease</fullName>
    </recommendedName>
</protein>